<dbReference type="PANTHER" id="PTHR33969">
    <property type="entry name" value="SEGREGATION AND CONDENSATION PROTEIN A"/>
    <property type="match status" value="1"/>
</dbReference>
<dbReference type="InterPro" id="IPR036390">
    <property type="entry name" value="WH_DNA-bd_sf"/>
</dbReference>
<evidence type="ECO:0000313" key="2">
    <source>
        <dbReference type="EMBL" id="PIP46642.1"/>
    </source>
</evidence>
<protein>
    <recommendedName>
        <fullName evidence="1">Segregation and condensation protein A</fullName>
    </recommendedName>
</protein>
<dbReference type="Gene3D" id="1.10.10.580">
    <property type="entry name" value="Structural maintenance of chromosome 1. Chain E"/>
    <property type="match status" value="1"/>
</dbReference>
<evidence type="ECO:0000256" key="1">
    <source>
        <dbReference type="ARBA" id="ARBA00044777"/>
    </source>
</evidence>
<dbReference type="PANTHER" id="PTHR33969:SF2">
    <property type="entry name" value="SEGREGATION AND CONDENSATION PROTEIN A"/>
    <property type="match status" value="1"/>
</dbReference>
<sequence>MGEFQGPLGTLLELIEEKKLEITRLNLADVTADFLKYLQTLEKTDSRMIADFISIAAKLLLIKSHTLLPQMALIEEEEKEILDLESRLKLYKEFKSAESHIKPLWLREVAYSRDYLAGVPPGFYLSQKIEASDLTKKIVKLAEELSIFLPKQDLVQVKLVNIEEKIRELINRVDKIFKTSFNEVTKDKNRSEVVVIFLALLHLLKDNLVRINQEDRFSDIEIVSTKKDAR</sequence>
<gene>
    <name evidence="2" type="ORF">COX15_00080</name>
</gene>
<dbReference type="Gene3D" id="6.10.250.2410">
    <property type="match status" value="1"/>
</dbReference>
<name>A0A2H0AMJ3_9BACT</name>
<organism evidence="2 3">
    <name type="scientific">Candidatus Colwellbacteria bacterium CG23_combo_of_CG06-09_8_20_14_all_42_19</name>
    <dbReference type="NCBI Taxonomy" id="1974541"/>
    <lineage>
        <taxon>Bacteria</taxon>
        <taxon>Candidatus Colwelliibacteriota</taxon>
    </lineage>
</organism>
<evidence type="ECO:0000313" key="3">
    <source>
        <dbReference type="Proteomes" id="UP000230007"/>
    </source>
</evidence>
<comment type="caution">
    <text evidence="2">The sequence shown here is derived from an EMBL/GenBank/DDBJ whole genome shotgun (WGS) entry which is preliminary data.</text>
</comment>
<reference evidence="2 3" key="1">
    <citation type="submission" date="2017-09" db="EMBL/GenBank/DDBJ databases">
        <title>Depth-based differentiation of microbial function through sediment-hosted aquifers and enrichment of novel symbionts in the deep terrestrial subsurface.</title>
        <authorList>
            <person name="Probst A.J."/>
            <person name="Ladd B."/>
            <person name="Jarett J.K."/>
            <person name="Geller-Mcgrath D.E."/>
            <person name="Sieber C.M."/>
            <person name="Emerson J.B."/>
            <person name="Anantharaman K."/>
            <person name="Thomas B.C."/>
            <person name="Malmstrom R."/>
            <person name="Stieglmeier M."/>
            <person name="Klingl A."/>
            <person name="Woyke T."/>
            <person name="Ryan C.M."/>
            <person name="Banfield J.F."/>
        </authorList>
    </citation>
    <scope>NUCLEOTIDE SEQUENCE [LARGE SCALE GENOMIC DNA]</scope>
    <source>
        <strain evidence="2">CG23_combo_of_CG06-09_8_20_14_all_42_19</strain>
    </source>
</reference>
<proteinExistence type="predicted"/>
<dbReference type="SUPFAM" id="SSF46785">
    <property type="entry name" value="Winged helix' DNA-binding domain"/>
    <property type="match status" value="1"/>
</dbReference>
<dbReference type="AlphaFoldDB" id="A0A2H0AMJ3"/>
<dbReference type="InterPro" id="IPR003768">
    <property type="entry name" value="ScpA"/>
</dbReference>
<dbReference type="Pfam" id="PF02616">
    <property type="entry name" value="SMC_ScpA"/>
    <property type="match status" value="1"/>
</dbReference>
<dbReference type="EMBL" id="PCSK01000002">
    <property type="protein sequence ID" value="PIP46642.1"/>
    <property type="molecule type" value="Genomic_DNA"/>
</dbReference>
<dbReference type="Proteomes" id="UP000230007">
    <property type="component" value="Unassembled WGS sequence"/>
</dbReference>
<accession>A0A2H0AMJ3</accession>
<dbReference type="InterPro" id="IPR023093">
    <property type="entry name" value="ScpA-like_C"/>
</dbReference>